<gene>
    <name evidence="1" type="ordered locus">Ksed_14490</name>
</gene>
<accession>C7NHW8</accession>
<reference evidence="1 2" key="1">
    <citation type="journal article" date="2009" name="Stand. Genomic Sci.">
        <title>Complete genome sequence of Kytococcus sedentarius type strain (541).</title>
        <authorList>
            <person name="Sims D."/>
            <person name="Brettin T."/>
            <person name="Detter J.C."/>
            <person name="Han C."/>
            <person name="Lapidus A."/>
            <person name="Copeland A."/>
            <person name="Glavina Del Rio T."/>
            <person name="Nolan M."/>
            <person name="Chen F."/>
            <person name="Lucas S."/>
            <person name="Tice H."/>
            <person name="Cheng J.F."/>
            <person name="Bruce D."/>
            <person name="Goodwin L."/>
            <person name="Pitluck S."/>
            <person name="Ovchinnikova G."/>
            <person name="Pati A."/>
            <person name="Ivanova N."/>
            <person name="Mavrommatis K."/>
            <person name="Chen A."/>
            <person name="Palaniappan K."/>
            <person name="D'haeseleer P."/>
            <person name="Chain P."/>
            <person name="Bristow J."/>
            <person name="Eisen J.A."/>
            <person name="Markowitz V."/>
            <person name="Hugenholtz P."/>
            <person name="Schneider S."/>
            <person name="Goker M."/>
            <person name="Pukall R."/>
            <person name="Kyrpides N.C."/>
            <person name="Klenk H.P."/>
        </authorList>
    </citation>
    <scope>NUCLEOTIDE SEQUENCE [LARGE SCALE GENOMIC DNA]</scope>
    <source>
        <strain evidence="2">ATCC 14392 / DSM 20547 / JCM 11482 / CCUG 33030 / NBRC 15357 / NCTC 11040 / CCM 314 / 541</strain>
    </source>
</reference>
<name>C7NHW8_KYTSD</name>
<protein>
    <submittedName>
        <fullName evidence="1">Uncharacterized protein</fullName>
    </submittedName>
</protein>
<sequence length="130" mass="14218">MILGVEAVHHVGGAVGPEGPVESWHETVAVDLPWVTYDTFSREVRTGRETRTREVLVFRPLEQIETSLRRAGLTPITSYGDWDRSPVGEGAPELIVVAGACQRHRGRSARGLRPCNGFCASIRSRATLPA</sequence>
<proteinExistence type="predicted"/>
<dbReference type="HOGENOM" id="CLU_1935287_0_0_11"/>
<dbReference type="AlphaFoldDB" id="C7NHW8"/>
<evidence type="ECO:0000313" key="1">
    <source>
        <dbReference type="EMBL" id="ACV06475.1"/>
    </source>
</evidence>
<dbReference type="Proteomes" id="UP000006666">
    <property type="component" value="Chromosome"/>
</dbReference>
<dbReference type="EMBL" id="CP001686">
    <property type="protein sequence ID" value="ACV06475.1"/>
    <property type="molecule type" value="Genomic_DNA"/>
</dbReference>
<organism evidence="1 2">
    <name type="scientific">Kytococcus sedentarius (strain ATCC 14392 / DSM 20547 / JCM 11482 / CCUG 33030 / NBRC 15357 / NCTC 11040 / CCM 314 / 541)</name>
    <name type="common">Micrococcus sedentarius</name>
    <dbReference type="NCBI Taxonomy" id="478801"/>
    <lineage>
        <taxon>Bacteria</taxon>
        <taxon>Bacillati</taxon>
        <taxon>Actinomycetota</taxon>
        <taxon>Actinomycetes</taxon>
        <taxon>Micrococcales</taxon>
        <taxon>Kytococcaceae</taxon>
        <taxon>Kytococcus</taxon>
    </lineage>
</organism>
<keyword evidence="2" id="KW-1185">Reference proteome</keyword>
<dbReference type="KEGG" id="kse:Ksed_14490"/>
<evidence type="ECO:0000313" key="2">
    <source>
        <dbReference type="Proteomes" id="UP000006666"/>
    </source>
</evidence>
<dbReference type="STRING" id="478801.Ksed_14490"/>